<evidence type="ECO:0000313" key="2">
    <source>
        <dbReference type="Proteomes" id="UP000044602"/>
    </source>
</evidence>
<organism evidence="1 2">
    <name type="scientific">Verticillium longisporum</name>
    <name type="common">Verticillium dahliae var. longisporum</name>
    <dbReference type="NCBI Taxonomy" id="100787"/>
    <lineage>
        <taxon>Eukaryota</taxon>
        <taxon>Fungi</taxon>
        <taxon>Dikarya</taxon>
        <taxon>Ascomycota</taxon>
        <taxon>Pezizomycotina</taxon>
        <taxon>Sordariomycetes</taxon>
        <taxon>Hypocreomycetidae</taxon>
        <taxon>Glomerellales</taxon>
        <taxon>Plectosphaerellaceae</taxon>
        <taxon>Verticillium</taxon>
    </lineage>
</organism>
<gene>
    <name evidence="1" type="ORF">BN1708_009999</name>
</gene>
<protein>
    <submittedName>
        <fullName evidence="1">Uncharacterized protein</fullName>
    </submittedName>
</protein>
<accession>A0A0G4KNL7</accession>
<name>A0A0G4KNL7_VERLO</name>
<sequence>PVVVPAALSDWGAIGDHPPKIRFEIAIASPLALAPGLAAPTRTLEPLNEEADCHSLPLLEAPDRY</sequence>
<keyword evidence="2" id="KW-1185">Reference proteome</keyword>
<dbReference type="Proteomes" id="UP000044602">
    <property type="component" value="Unassembled WGS sequence"/>
</dbReference>
<proteinExistence type="predicted"/>
<dbReference type="AlphaFoldDB" id="A0A0G4KNL7"/>
<evidence type="ECO:0000313" key="1">
    <source>
        <dbReference type="EMBL" id="CRK11055.1"/>
    </source>
</evidence>
<reference evidence="1 2" key="1">
    <citation type="submission" date="2015-05" db="EMBL/GenBank/DDBJ databases">
        <authorList>
            <person name="Wang D.B."/>
            <person name="Wang M."/>
        </authorList>
    </citation>
    <scope>NUCLEOTIDE SEQUENCE [LARGE SCALE GENOMIC DNA]</scope>
    <source>
        <strain evidence="1">VL1</strain>
    </source>
</reference>
<feature type="non-terminal residue" evidence="1">
    <location>
        <position position="1"/>
    </location>
</feature>
<dbReference type="EMBL" id="CVQH01002558">
    <property type="protein sequence ID" value="CRK11055.1"/>
    <property type="molecule type" value="Genomic_DNA"/>
</dbReference>